<dbReference type="Gene3D" id="1.20.1290.10">
    <property type="entry name" value="AhpD-like"/>
    <property type="match status" value="2"/>
</dbReference>
<dbReference type="SUPFAM" id="SSF69118">
    <property type="entry name" value="AhpD-like"/>
    <property type="match status" value="1"/>
</dbReference>
<accession>A0A090I857</accession>
<dbReference type="Pfam" id="PF02627">
    <property type="entry name" value="CMD"/>
    <property type="match status" value="2"/>
</dbReference>
<sequence>MIGEGDKVDRYSRGWEKLKEIDGEAGEAVVESLKDIAPDLARYIIEFSFGDIYSRTGTSLPEKEIAVVAALTAMGNAAPQLKVHIHGALNVGVSTEELVEVILQMSSYSGFPSAINGINTLKDVLQEMGVEFQPVLQEGEGDRFARGKEWLGKLDENQVQVLEENFRDVAPDLTEFVVSFGYGDIYSRKNLDPKMRQIATIATLTAMGTAQPQLAFHIRAGLKVGLSREEIVETIILMVVYAGFPAAINGINTAKEVFNSL</sequence>
<dbReference type="InterPro" id="IPR029032">
    <property type="entry name" value="AhpD-like"/>
</dbReference>
<protein>
    <submittedName>
        <fullName evidence="2">Carboxymuconolactone decarboxylase</fullName>
    </submittedName>
</protein>
<feature type="domain" description="Carboxymuconolactone decarboxylase-like" evidence="1">
    <location>
        <begin position="171"/>
        <end position="256"/>
    </location>
</feature>
<dbReference type="EMBL" id="LN515531">
    <property type="protein sequence ID" value="CEA13392.1"/>
    <property type="molecule type" value="Genomic_DNA"/>
</dbReference>
<dbReference type="PANTHER" id="PTHR33570">
    <property type="entry name" value="4-CARBOXYMUCONOLACTONE DECARBOXYLASE FAMILY PROTEIN"/>
    <property type="match status" value="1"/>
</dbReference>
<proteinExistence type="predicted"/>
<feature type="domain" description="Carboxymuconolactone decarboxylase-like" evidence="1">
    <location>
        <begin position="38"/>
        <end position="119"/>
    </location>
</feature>
<organism evidence="2">
    <name type="scientific">Methanobacterium formicicum</name>
    <dbReference type="NCBI Taxonomy" id="2162"/>
    <lineage>
        <taxon>Archaea</taxon>
        <taxon>Methanobacteriati</taxon>
        <taxon>Methanobacteriota</taxon>
        <taxon>Methanomada group</taxon>
        <taxon>Methanobacteria</taxon>
        <taxon>Methanobacteriales</taxon>
        <taxon>Methanobacteriaceae</taxon>
        <taxon>Methanobacterium</taxon>
    </lineage>
</organism>
<dbReference type="AlphaFoldDB" id="A0A090I857"/>
<evidence type="ECO:0000259" key="1">
    <source>
        <dbReference type="Pfam" id="PF02627"/>
    </source>
</evidence>
<dbReference type="InterPro" id="IPR052512">
    <property type="entry name" value="4CMD/NDH-1_regulator"/>
</dbReference>
<dbReference type="GO" id="GO:0051920">
    <property type="term" value="F:peroxiredoxin activity"/>
    <property type="evidence" value="ECO:0007669"/>
    <property type="project" value="InterPro"/>
</dbReference>
<reference evidence="2" key="1">
    <citation type="submission" date="2014-08" db="EMBL/GenBank/DDBJ databases">
        <authorList>
            <person name="Wibberg D."/>
        </authorList>
    </citation>
    <scope>NUCLEOTIDE SEQUENCE</scope>
</reference>
<dbReference type="PANTHER" id="PTHR33570:SF10">
    <property type="entry name" value="GAMMA-CARBOXYMUCONOLACTONE DECARBOXYLASE"/>
    <property type="match status" value="1"/>
</dbReference>
<dbReference type="PATRIC" id="fig|2162.9.peg.1076"/>
<gene>
    <name evidence="2" type="ORF">DSM1535_1051</name>
</gene>
<name>A0A090I857_METFO</name>
<evidence type="ECO:0000313" key="2">
    <source>
        <dbReference type="EMBL" id="CEA13392.1"/>
    </source>
</evidence>
<dbReference type="InterPro" id="IPR003779">
    <property type="entry name" value="CMD-like"/>
</dbReference>
<dbReference type="KEGG" id="mfi:DSM1535_1051"/>